<evidence type="ECO:0000313" key="2">
    <source>
        <dbReference type="Proteomes" id="UP000006820"/>
    </source>
</evidence>
<dbReference type="Gene3D" id="3.30.1310.10">
    <property type="entry name" value="Nucleoid-associated protein YbaB-like domain"/>
    <property type="match status" value="1"/>
</dbReference>
<dbReference type="eggNOG" id="ENOG5031ERX">
    <property type="taxonomic scope" value="Bacteria"/>
</dbReference>
<organism evidence="1 2">
    <name type="scientific">Nocardia farcinica (strain IFM 10152)</name>
    <dbReference type="NCBI Taxonomy" id="247156"/>
    <lineage>
        <taxon>Bacteria</taxon>
        <taxon>Bacillati</taxon>
        <taxon>Actinomycetota</taxon>
        <taxon>Actinomycetes</taxon>
        <taxon>Mycobacteriales</taxon>
        <taxon>Nocardiaceae</taxon>
        <taxon>Nocardia</taxon>
    </lineage>
</organism>
<evidence type="ECO:0008006" key="3">
    <source>
        <dbReference type="Google" id="ProtNLM"/>
    </source>
</evidence>
<protein>
    <recommendedName>
        <fullName evidence="3">YbaB/EbfC DNA-binding family protein</fullName>
    </recommendedName>
</protein>
<dbReference type="KEGG" id="nfa:NFA_42730"/>
<proteinExistence type="predicted"/>
<dbReference type="HOGENOM" id="CLU_1823337_0_0_11"/>
<dbReference type="EMBL" id="AP006618">
    <property type="protein sequence ID" value="BAD59122.1"/>
    <property type="molecule type" value="Genomic_DNA"/>
</dbReference>
<accession>Q5YRR9</accession>
<dbReference type="STRING" id="247156.NFA_42730"/>
<dbReference type="RefSeq" id="WP_011210807.1">
    <property type="nucleotide sequence ID" value="NC_006361.1"/>
</dbReference>
<dbReference type="AlphaFoldDB" id="Q5YRR9"/>
<name>Q5YRR9_NOCFA</name>
<sequence>MTDLRQWEEQLQRDLAEIRRNGEQLTETVAAIRGRCEARGVSIEVNADGDITALHIAPGAMKWSSSQLAGTLVDCHRKAKADAVNKARTAVHSADPRIDDQLRKLREIGIGRPQPQAKPLSEEEIQADDDAYYERMNRGWIS</sequence>
<dbReference type="OrthoDB" id="4556076at2"/>
<keyword evidence="2" id="KW-1185">Reference proteome</keyword>
<evidence type="ECO:0000313" key="1">
    <source>
        <dbReference type="EMBL" id="BAD59122.1"/>
    </source>
</evidence>
<gene>
    <name evidence="1" type="ordered locus">NFA_42730</name>
</gene>
<dbReference type="GeneID" id="61136590"/>
<dbReference type="Proteomes" id="UP000006820">
    <property type="component" value="Chromosome"/>
</dbReference>
<dbReference type="InterPro" id="IPR036894">
    <property type="entry name" value="YbaB-like_sf"/>
</dbReference>
<reference evidence="1 2" key="1">
    <citation type="journal article" date="2004" name="Proc. Natl. Acad. Sci. U.S.A.">
        <title>The complete genomic sequence of Nocardia farcinica IFM 10152.</title>
        <authorList>
            <person name="Ishikawa J."/>
            <person name="Yamashita A."/>
            <person name="Mikami Y."/>
            <person name="Hoshino Y."/>
            <person name="Kurita H."/>
            <person name="Hotta K."/>
            <person name="Shiba T."/>
            <person name="Hattori M."/>
        </authorList>
    </citation>
    <scope>NUCLEOTIDE SEQUENCE [LARGE SCALE GENOMIC DNA]</scope>
    <source>
        <strain evidence="1 2">IFM 10152</strain>
    </source>
</reference>